<keyword evidence="3" id="KW-1185">Reference proteome</keyword>
<protein>
    <submittedName>
        <fullName evidence="2">Uncharacterized protein</fullName>
    </submittedName>
</protein>
<organism evidence="2 3">
    <name type="scientific">Steinernema carpocapsae</name>
    <name type="common">Entomopathogenic nematode</name>
    <dbReference type="NCBI Taxonomy" id="34508"/>
    <lineage>
        <taxon>Eukaryota</taxon>
        <taxon>Metazoa</taxon>
        <taxon>Ecdysozoa</taxon>
        <taxon>Nematoda</taxon>
        <taxon>Chromadorea</taxon>
        <taxon>Rhabditida</taxon>
        <taxon>Tylenchina</taxon>
        <taxon>Panagrolaimomorpha</taxon>
        <taxon>Strongyloidoidea</taxon>
        <taxon>Steinernematidae</taxon>
        <taxon>Steinernema</taxon>
    </lineage>
</organism>
<dbReference type="EMBL" id="AZBU02000007">
    <property type="protein sequence ID" value="TKR70355.1"/>
    <property type="molecule type" value="Genomic_DNA"/>
</dbReference>
<sequence>MRCCKYGQETFNAVQYHVYDAVIHTEQNFGNGYKKTLWDKGTRNPYDGIFYQHNFQALQANYTDKKTHDTMIYSTVCYYWCVTHRLGVDGGRNCTYGTVPFPKFRFFHLVNMTDPAYNSEMLKKMEEGYQEPKNHKPPVEHKDPVLPEWTDKDEEELNNKPKLKRTKKKLMMQ</sequence>
<feature type="compositionally biased region" description="Basic and acidic residues" evidence="1">
    <location>
        <begin position="127"/>
        <end position="145"/>
    </location>
</feature>
<dbReference type="AlphaFoldDB" id="A0A4V6A068"/>
<feature type="compositionally biased region" description="Basic residues" evidence="1">
    <location>
        <begin position="161"/>
        <end position="173"/>
    </location>
</feature>
<proteinExistence type="predicted"/>
<feature type="region of interest" description="Disordered" evidence="1">
    <location>
        <begin position="127"/>
        <end position="173"/>
    </location>
</feature>
<reference evidence="2 3" key="1">
    <citation type="journal article" date="2015" name="Genome Biol.">
        <title>Comparative genomics of Steinernema reveals deeply conserved gene regulatory networks.</title>
        <authorList>
            <person name="Dillman A.R."/>
            <person name="Macchietto M."/>
            <person name="Porter C.F."/>
            <person name="Rogers A."/>
            <person name="Williams B."/>
            <person name="Antoshechkin I."/>
            <person name="Lee M.M."/>
            <person name="Goodwin Z."/>
            <person name="Lu X."/>
            <person name="Lewis E.E."/>
            <person name="Goodrich-Blair H."/>
            <person name="Stock S.P."/>
            <person name="Adams B.J."/>
            <person name="Sternberg P.W."/>
            <person name="Mortazavi A."/>
        </authorList>
    </citation>
    <scope>NUCLEOTIDE SEQUENCE [LARGE SCALE GENOMIC DNA]</scope>
    <source>
        <strain evidence="2 3">ALL</strain>
    </source>
</reference>
<evidence type="ECO:0000313" key="2">
    <source>
        <dbReference type="EMBL" id="TKR70355.1"/>
    </source>
</evidence>
<accession>A0A4V6A068</accession>
<gene>
    <name evidence="2" type="ORF">L596_022392</name>
</gene>
<evidence type="ECO:0000313" key="3">
    <source>
        <dbReference type="Proteomes" id="UP000298663"/>
    </source>
</evidence>
<dbReference type="Proteomes" id="UP000298663">
    <property type="component" value="Unassembled WGS sequence"/>
</dbReference>
<evidence type="ECO:0000256" key="1">
    <source>
        <dbReference type="SAM" id="MobiDB-lite"/>
    </source>
</evidence>
<reference evidence="2 3" key="2">
    <citation type="journal article" date="2019" name="G3 (Bethesda)">
        <title>Hybrid Assembly of the Genome of the Entomopathogenic Nematode Steinernema carpocapsae Identifies the X-Chromosome.</title>
        <authorList>
            <person name="Serra L."/>
            <person name="Macchietto M."/>
            <person name="Macias-Munoz A."/>
            <person name="McGill C.J."/>
            <person name="Rodriguez I.M."/>
            <person name="Rodriguez B."/>
            <person name="Murad R."/>
            <person name="Mortazavi A."/>
        </authorList>
    </citation>
    <scope>NUCLEOTIDE SEQUENCE [LARGE SCALE GENOMIC DNA]</scope>
    <source>
        <strain evidence="2 3">ALL</strain>
    </source>
</reference>
<name>A0A4V6A068_STECR</name>
<comment type="caution">
    <text evidence="2">The sequence shown here is derived from an EMBL/GenBank/DDBJ whole genome shotgun (WGS) entry which is preliminary data.</text>
</comment>